<dbReference type="EMBL" id="CP045650">
    <property type="protein sequence ID" value="QGA11945.1"/>
    <property type="molecule type" value="Genomic_DNA"/>
</dbReference>
<organism evidence="2 5">
    <name type="scientific">Acinetobacter wanghuae</name>
    <dbReference type="NCBI Taxonomy" id="2662362"/>
    <lineage>
        <taxon>Bacteria</taxon>
        <taxon>Pseudomonadati</taxon>
        <taxon>Pseudomonadota</taxon>
        <taxon>Gammaproteobacteria</taxon>
        <taxon>Moraxellales</taxon>
        <taxon>Moraxellaceae</taxon>
        <taxon>Acinetobacter</taxon>
    </lineage>
</organism>
<name>A0A5Q0P471_9GAMM</name>
<evidence type="ECO:0000313" key="5">
    <source>
        <dbReference type="Proteomes" id="UP000480556"/>
    </source>
</evidence>
<reference evidence="4 5" key="1">
    <citation type="submission" date="2019-10" db="EMBL/GenBank/DDBJ databases">
        <authorList>
            <person name="Dong K."/>
        </authorList>
    </citation>
    <scope>NUCLEOTIDE SEQUENCE [LARGE SCALE GENOMIC DNA]</scope>
    <source>
        <strain evidence="4">dk386</strain>
        <strain evidence="3">Dk386</strain>
        <strain evidence="2">Dk771</strain>
        <strain evidence="5">dk771</strain>
    </source>
</reference>
<evidence type="ECO:0000313" key="3">
    <source>
        <dbReference type="EMBL" id="QGA11945.1"/>
    </source>
</evidence>
<proteinExistence type="predicted"/>
<evidence type="ECO:0000313" key="4">
    <source>
        <dbReference type="Proteomes" id="UP000327478"/>
    </source>
</evidence>
<evidence type="ECO:0000313" key="2">
    <source>
        <dbReference type="EMBL" id="MQW92419.1"/>
    </source>
</evidence>
<protein>
    <submittedName>
        <fullName evidence="2">Uncharacterized protein</fullName>
    </submittedName>
</protein>
<dbReference type="Proteomes" id="UP000327478">
    <property type="component" value="Chromosome"/>
</dbReference>
<accession>A0A5Q0P471</accession>
<gene>
    <name evidence="3" type="ORF">GFH30_11455</name>
    <name evidence="2" type="ORF">GHJ48_08460</name>
</gene>
<keyword evidence="1" id="KW-0812">Transmembrane</keyword>
<dbReference type="Proteomes" id="UP000480556">
    <property type="component" value="Unassembled WGS sequence"/>
</dbReference>
<dbReference type="AlphaFoldDB" id="A0A5Q0P471"/>
<dbReference type="RefSeq" id="WP_153372730.1">
    <property type="nucleotide sequence ID" value="NZ_CP045650.1"/>
</dbReference>
<keyword evidence="4" id="KW-1185">Reference proteome</keyword>
<dbReference type="EMBL" id="WITK01000013">
    <property type="protein sequence ID" value="MQW92419.1"/>
    <property type="molecule type" value="Genomic_DNA"/>
</dbReference>
<keyword evidence="1" id="KW-1133">Transmembrane helix</keyword>
<feature type="transmembrane region" description="Helical" evidence="1">
    <location>
        <begin position="40"/>
        <end position="59"/>
    </location>
</feature>
<evidence type="ECO:0000256" key="1">
    <source>
        <dbReference type="SAM" id="Phobius"/>
    </source>
</evidence>
<sequence length="68" mass="7450">MNNQKISTRHILFWTLSITLLSSISTVVFSETLFNDGLGTLVIVASSIGLFTYGALRLFEGVNNICNP</sequence>
<keyword evidence="1" id="KW-0472">Membrane</keyword>